<evidence type="ECO:0000313" key="3">
    <source>
        <dbReference type="Proteomes" id="UP000634206"/>
    </source>
</evidence>
<keyword evidence="3" id="KW-1185">Reference proteome</keyword>
<sequence length="259" mass="29377">MDAIEYIGPRPKKPARKPWGGGWLMILLVVVGVGIVAKPFIQDILAKESPTDELIVEETVAWLARADGFGHLLASAALERTNEKITYDPAYYKISYPNGDVPEDRGVCTDVVIRSYRALGIDLQQLVHEDMEKNFRIYPQLWSMKSTDSSIDHRRVPNLQRFFGRYGEEVAFSDESALTGSDFEYGDVVAWRLPHGATHIGIVVPGPQDRRNERWIVHNNGNGPKWEDKLLEYQVIGHYRFSGVQKSLTQSDKRSLITH</sequence>
<dbReference type="RefSeq" id="WP_309490276.1">
    <property type="nucleotide sequence ID" value="NZ_JAENIG010000007.1"/>
</dbReference>
<keyword evidence="1" id="KW-0812">Transmembrane</keyword>
<proteinExistence type="predicted"/>
<accession>A0AAE2SD53</accession>
<evidence type="ECO:0000256" key="1">
    <source>
        <dbReference type="SAM" id="Phobius"/>
    </source>
</evidence>
<comment type="caution">
    <text evidence="2">The sequence shown here is derived from an EMBL/GenBank/DDBJ whole genome shotgun (WGS) entry which is preliminary data.</text>
</comment>
<dbReference type="EMBL" id="JAENIG010000007">
    <property type="protein sequence ID" value="MBK1855664.1"/>
    <property type="molecule type" value="Genomic_DNA"/>
</dbReference>
<dbReference type="Pfam" id="PF06940">
    <property type="entry name" value="DUF1287"/>
    <property type="match status" value="1"/>
</dbReference>
<reference evidence="2" key="1">
    <citation type="submission" date="2021-01" db="EMBL/GenBank/DDBJ databases">
        <title>Modified the classification status of verrucomicrobia.</title>
        <authorList>
            <person name="Feng X."/>
        </authorList>
    </citation>
    <scope>NUCLEOTIDE SEQUENCE</scope>
    <source>
        <strain evidence="2">5K15</strain>
    </source>
</reference>
<gene>
    <name evidence="2" type="ORF">JIN83_11885</name>
</gene>
<dbReference type="Proteomes" id="UP000634206">
    <property type="component" value="Unassembled WGS sequence"/>
</dbReference>
<evidence type="ECO:0000313" key="2">
    <source>
        <dbReference type="EMBL" id="MBK1855664.1"/>
    </source>
</evidence>
<name>A0AAE2SD53_9BACT</name>
<dbReference type="AlphaFoldDB" id="A0AAE2SD53"/>
<organism evidence="2 3">
    <name type="scientific">Oceaniferula flava</name>
    <dbReference type="NCBI Taxonomy" id="2800421"/>
    <lineage>
        <taxon>Bacteria</taxon>
        <taxon>Pseudomonadati</taxon>
        <taxon>Verrucomicrobiota</taxon>
        <taxon>Verrucomicrobiia</taxon>
        <taxon>Verrucomicrobiales</taxon>
        <taxon>Verrucomicrobiaceae</taxon>
        <taxon>Oceaniferula</taxon>
    </lineage>
</organism>
<keyword evidence="1" id="KW-0472">Membrane</keyword>
<feature type="transmembrane region" description="Helical" evidence="1">
    <location>
        <begin position="21"/>
        <end position="41"/>
    </location>
</feature>
<dbReference type="InterPro" id="IPR009706">
    <property type="entry name" value="DUF1287"/>
</dbReference>
<protein>
    <submittedName>
        <fullName evidence="2">DUF1287 domain-containing protein</fullName>
    </submittedName>
</protein>
<keyword evidence="1" id="KW-1133">Transmembrane helix</keyword>